<dbReference type="PROSITE" id="PS50006">
    <property type="entry name" value="FHA_DOMAIN"/>
    <property type="match status" value="1"/>
</dbReference>
<proteinExistence type="predicted"/>
<dbReference type="InterPro" id="IPR008984">
    <property type="entry name" value="SMAD_FHA_dom_sf"/>
</dbReference>
<dbReference type="PANTHER" id="PTHR23308">
    <property type="entry name" value="NUCLEAR INHIBITOR OF PROTEIN PHOSPHATASE-1"/>
    <property type="match status" value="1"/>
</dbReference>
<accession>A0A7W5BAS7</accession>
<dbReference type="Gene3D" id="2.60.200.20">
    <property type="match status" value="1"/>
</dbReference>
<name>A0A7W5BAS7_9BURK</name>
<dbReference type="SMART" id="SM00240">
    <property type="entry name" value="FHA"/>
    <property type="match status" value="1"/>
</dbReference>
<dbReference type="InterPro" id="IPR050923">
    <property type="entry name" value="Cell_Proc_Reg/RNA_Proc"/>
</dbReference>
<keyword evidence="3" id="KW-1185">Reference proteome</keyword>
<evidence type="ECO:0000313" key="3">
    <source>
        <dbReference type="Proteomes" id="UP000541535"/>
    </source>
</evidence>
<evidence type="ECO:0000259" key="1">
    <source>
        <dbReference type="PROSITE" id="PS50006"/>
    </source>
</evidence>
<dbReference type="CDD" id="cd00060">
    <property type="entry name" value="FHA"/>
    <property type="match status" value="1"/>
</dbReference>
<gene>
    <name evidence="2" type="ORF">FHS03_002782</name>
</gene>
<evidence type="ECO:0000313" key="2">
    <source>
        <dbReference type="EMBL" id="MBB3119727.1"/>
    </source>
</evidence>
<protein>
    <recommendedName>
        <fullName evidence="1">FHA domain-containing protein</fullName>
    </recommendedName>
</protein>
<dbReference type="EMBL" id="JACHXD010000007">
    <property type="protein sequence ID" value="MBB3119727.1"/>
    <property type="molecule type" value="Genomic_DNA"/>
</dbReference>
<comment type="caution">
    <text evidence="2">The sequence shown here is derived from an EMBL/GenBank/DDBJ whole genome shotgun (WGS) entry which is preliminary data.</text>
</comment>
<dbReference type="AlphaFoldDB" id="A0A7W5BAS7"/>
<dbReference type="Proteomes" id="UP000541535">
    <property type="component" value="Unassembled WGS sequence"/>
</dbReference>
<sequence>MAKIIVSRDGVVEQQIQLSKESMSVGRHRHNDIVLNHPAVSGQHALITTILDDSFLEDLHSTNGTFVNGHRIGKHFLQHKDLIKLAKYQIEFLADGIRPLAAAQAASRPAATVSPPAEGPPARIEVLNGSNMGKQLTLLKTLTSLGRPGVQVVVIARAAGGYTISHVEGLAAPLLNGTPLGRAAQRLLPDDVIDLGGTLMAFRLP</sequence>
<reference evidence="2 3" key="1">
    <citation type="submission" date="2020-08" db="EMBL/GenBank/DDBJ databases">
        <title>Genomic Encyclopedia of Type Strains, Phase III (KMG-III): the genomes of soil and plant-associated and newly described type strains.</title>
        <authorList>
            <person name="Whitman W."/>
        </authorList>
    </citation>
    <scope>NUCLEOTIDE SEQUENCE [LARGE SCALE GENOMIC DNA]</scope>
    <source>
        <strain evidence="2 3">CECT 8897</strain>
    </source>
</reference>
<dbReference type="Pfam" id="PF00498">
    <property type="entry name" value="FHA"/>
    <property type="match status" value="1"/>
</dbReference>
<organism evidence="2 3">
    <name type="scientific">Pseudoduganella violacea</name>
    <dbReference type="NCBI Taxonomy" id="1715466"/>
    <lineage>
        <taxon>Bacteria</taxon>
        <taxon>Pseudomonadati</taxon>
        <taxon>Pseudomonadota</taxon>
        <taxon>Betaproteobacteria</taxon>
        <taxon>Burkholderiales</taxon>
        <taxon>Oxalobacteraceae</taxon>
        <taxon>Telluria group</taxon>
        <taxon>Pseudoduganella</taxon>
    </lineage>
</organism>
<dbReference type="InterPro" id="IPR000253">
    <property type="entry name" value="FHA_dom"/>
</dbReference>
<dbReference type="SUPFAM" id="SSF49879">
    <property type="entry name" value="SMAD/FHA domain"/>
    <property type="match status" value="2"/>
</dbReference>
<feature type="domain" description="FHA" evidence="1">
    <location>
        <begin position="23"/>
        <end position="72"/>
    </location>
</feature>
<dbReference type="RefSeq" id="WP_183441542.1">
    <property type="nucleotide sequence ID" value="NZ_JACHXD010000007.1"/>
</dbReference>